<evidence type="ECO:0000256" key="14">
    <source>
        <dbReference type="ARBA" id="ARBA00044770"/>
    </source>
</evidence>
<protein>
    <recommendedName>
        <fullName evidence="12">Probable peptidoglycan glycosyltransferase FtsW</fullName>
        <ecNumber evidence="14">2.4.99.28</ecNumber>
    </recommendedName>
    <alternativeName>
        <fullName evidence="13">Cell division protein FtsW</fullName>
    </alternativeName>
    <alternativeName>
        <fullName evidence="10">Cell wall polymerase</fullName>
    </alternativeName>
    <alternativeName>
        <fullName evidence="9">Peptidoglycan polymerase</fullName>
    </alternativeName>
</protein>
<feature type="transmembrane region" description="Helical" evidence="16">
    <location>
        <begin position="193"/>
        <end position="211"/>
    </location>
</feature>
<evidence type="ECO:0000256" key="4">
    <source>
        <dbReference type="ARBA" id="ARBA00022692"/>
    </source>
</evidence>
<keyword evidence="5" id="KW-0133">Cell shape</keyword>
<dbReference type="EC" id="2.4.99.28" evidence="14"/>
<dbReference type="GO" id="GO:0009252">
    <property type="term" value="P:peptidoglycan biosynthetic process"/>
    <property type="evidence" value="ECO:0007669"/>
    <property type="project" value="UniProtKB-KW"/>
</dbReference>
<keyword evidence="6" id="KW-0573">Peptidoglycan synthesis</keyword>
<gene>
    <name evidence="17" type="primary">ftsW</name>
    <name evidence="17" type="ORF">BSEPE_0954</name>
</gene>
<comment type="catalytic activity">
    <reaction evidence="15">
        <text>[GlcNAc-(1-&gt;4)-Mur2Ac(oyl-L-Ala-gamma-D-Glu-L-Lys-D-Ala-D-Ala)](n)-di-trans,octa-cis-undecaprenyl diphosphate + beta-D-GlcNAc-(1-&gt;4)-Mur2Ac(oyl-L-Ala-gamma-D-Glu-L-Lys-D-Ala-D-Ala)-di-trans,octa-cis-undecaprenyl diphosphate = [GlcNAc-(1-&gt;4)-Mur2Ac(oyl-L-Ala-gamma-D-Glu-L-Lys-D-Ala-D-Ala)](n+1)-di-trans,octa-cis-undecaprenyl diphosphate + di-trans,octa-cis-undecaprenyl diphosphate + H(+)</text>
        <dbReference type="Rhea" id="RHEA:23708"/>
        <dbReference type="Rhea" id="RHEA-COMP:9602"/>
        <dbReference type="Rhea" id="RHEA-COMP:9603"/>
        <dbReference type="ChEBI" id="CHEBI:15378"/>
        <dbReference type="ChEBI" id="CHEBI:58405"/>
        <dbReference type="ChEBI" id="CHEBI:60033"/>
        <dbReference type="ChEBI" id="CHEBI:78435"/>
        <dbReference type="EC" id="2.4.99.28"/>
    </reaction>
</comment>
<dbReference type="KEGG" id="ebh:BSEPE_0954"/>
<sequence>MFAFLKIFDKTGQVPDKKLLFAIMSLVIFGWIMSSSASIGHFGIYNKAFMQLGFIVVGIVAGIFTLKTPLSFYKENRYWLILLTLILLIVVITPLGKTINGSTRWIPLGGFNLQPSEILKLVIILFTAGFLVEQEEDLRHPWLGFIKALFIIAIPSVLLIIEPDYGATIIVVATILIMLLVAGVYLKQLIATGGILSLLIIGIISTNQNRVDRFTAFWREDLWLNHSDKVWQTKQALIGIARGDWTGVGLGNGIQKYTKLPEPHTDMIFAIIGEETGIIGMGFVLLTFTYIILRGFKIAREALKDDRRYSSYVGFGICTWLSMQFSVNISMNLGLIPPKGFTLPLVSYGGSSMILILVSMAILLRIDLENRTESSKRRYYV</sequence>
<evidence type="ECO:0000256" key="9">
    <source>
        <dbReference type="ARBA" id="ARBA00032370"/>
    </source>
</evidence>
<evidence type="ECO:0000256" key="15">
    <source>
        <dbReference type="ARBA" id="ARBA00049902"/>
    </source>
</evidence>
<organism evidence="17 18">
    <name type="scientific">endosymbiont of Bathymodiolus septemdierum str. Myojin knoll</name>
    <dbReference type="NCBI Taxonomy" id="1303921"/>
    <lineage>
        <taxon>Bacteria</taxon>
        <taxon>Pseudomonadati</taxon>
        <taxon>Pseudomonadota</taxon>
        <taxon>Gammaproteobacteria</taxon>
        <taxon>sulfur-oxidizing symbionts</taxon>
    </lineage>
</organism>
<dbReference type="Proteomes" id="UP000067399">
    <property type="component" value="Chromosome"/>
</dbReference>
<evidence type="ECO:0000313" key="18">
    <source>
        <dbReference type="Proteomes" id="UP000067399"/>
    </source>
</evidence>
<accession>A0A0P0USS7</accession>
<evidence type="ECO:0000256" key="6">
    <source>
        <dbReference type="ARBA" id="ARBA00022984"/>
    </source>
</evidence>
<evidence type="ECO:0000256" key="12">
    <source>
        <dbReference type="ARBA" id="ARBA00041185"/>
    </source>
</evidence>
<keyword evidence="17" id="KW-0132">Cell division</keyword>
<evidence type="ECO:0000313" key="17">
    <source>
        <dbReference type="EMBL" id="BAS67945.1"/>
    </source>
</evidence>
<dbReference type="Pfam" id="PF01098">
    <property type="entry name" value="FTSW_RODA_SPOVE"/>
    <property type="match status" value="1"/>
</dbReference>
<keyword evidence="7 16" id="KW-1133">Transmembrane helix</keyword>
<dbReference type="GO" id="GO:0032153">
    <property type="term" value="C:cell division site"/>
    <property type="evidence" value="ECO:0007669"/>
    <property type="project" value="TreeGrafter"/>
</dbReference>
<evidence type="ECO:0000256" key="3">
    <source>
        <dbReference type="ARBA" id="ARBA00022679"/>
    </source>
</evidence>
<feature type="transmembrane region" description="Helical" evidence="16">
    <location>
        <begin position="144"/>
        <end position="161"/>
    </location>
</feature>
<feature type="transmembrane region" description="Helical" evidence="16">
    <location>
        <begin position="116"/>
        <end position="132"/>
    </location>
</feature>
<feature type="transmembrane region" description="Helical" evidence="16">
    <location>
        <begin position="267"/>
        <end position="293"/>
    </location>
</feature>
<evidence type="ECO:0000256" key="2">
    <source>
        <dbReference type="ARBA" id="ARBA00022676"/>
    </source>
</evidence>
<feature type="transmembrane region" description="Helical" evidence="16">
    <location>
        <begin position="20"/>
        <end position="42"/>
    </location>
</feature>
<feature type="transmembrane region" description="Helical" evidence="16">
    <location>
        <begin position="78"/>
        <end position="96"/>
    </location>
</feature>
<proteinExistence type="inferred from homology"/>
<feature type="transmembrane region" description="Helical" evidence="16">
    <location>
        <begin position="348"/>
        <end position="368"/>
    </location>
</feature>
<dbReference type="PANTHER" id="PTHR30474">
    <property type="entry name" value="CELL CYCLE PROTEIN"/>
    <property type="match status" value="1"/>
</dbReference>
<keyword evidence="4 16" id="KW-0812">Transmembrane</keyword>
<name>A0A0P0USS7_9GAMM</name>
<comment type="subcellular location">
    <subcellularLocation>
        <location evidence="1">Membrane</location>
        <topology evidence="1">Multi-pass membrane protein</topology>
    </subcellularLocation>
</comment>
<dbReference type="GO" id="GO:0051301">
    <property type="term" value="P:cell division"/>
    <property type="evidence" value="ECO:0007669"/>
    <property type="project" value="UniProtKB-KW"/>
</dbReference>
<keyword evidence="17" id="KW-0131">Cell cycle</keyword>
<evidence type="ECO:0000256" key="8">
    <source>
        <dbReference type="ARBA" id="ARBA00023136"/>
    </source>
</evidence>
<dbReference type="InterPro" id="IPR001182">
    <property type="entry name" value="FtsW/RodA"/>
</dbReference>
<feature type="transmembrane region" description="Helical" evidence="16">
    <location>
        <begin position="313"/>
        <end position="336"/>
    </location>
</feature>
<evidence type="ECO:0000256" key="16">
    <source>
        <dbReference type="SAM" id="Phobius"/>
    </source>
</evidence>
<evidence type="ECO:0000256" key="1">
    <source>
        <dbReference type="ARBA" id="ARBA00004141"/>
    </source>
</evidence>
<evidence type="ECO:0000256" key="5">
    <source>
        <dbReference type="ARBA" id="ARBA00022960"/>
    </source>
</evidence>
<reference evidence="17 18" key="2">
    <citation type="journal article" date="2016" name="ISME J.">
        <title>Heterogeneous composition of key metabolic gene clusters in a vent mussel symbiont population.</title>
        <authorList>
            <person name="Ikuta T."/>
            <person name="Takaki Y."/>
            <person name="Nagai Y."/>
            <person name="Shimamura S."/>
            <person name="Tsuda M."/>
            <person name="Kawagucci S."/>
            <person name="Aoki Y."/>
            <person name="Inoue K."/>
            <person name="Teruya M."/>
            <person name="Satou K."/>
            <person name="Teruya K."/>
            <person name="Shimoji M."/>
            <person name="Tamotsu H."/>
            <person name="Hirano T."/>
            <person name="Maruyama T."/>
            <person name="Yoshida T."/>
        </authorList>
    </citation>
    <scope>NUCLEOTIDE SEQUENCE [LARGE SCALE GENOMIC DNA]</scope>
    <source>
        <strain evidence="17 18">Myojin Knoll</strain>
    </source>
</reference>
<feature type="transmembrane region" description="Helical" evidence="16">
    <location>
        <begin position="167"/>
        <end position="186"/>
    </location>
</feature>
<keyword evidence="3" id="KW-0808">Transferase</keyword>
<evidence type="ECO:0000256" key="11">
    <source>
        <dbReference type="ARBA" id="ARBA00038053"/>
    </source>
</evidence>
<evidence type="ECO:0000256" key="7">
    <source>
        <dbReference type="ARBA" id="ARBA00022989"/>
    </source>
</evidence>
<dbReference type="OrthoDB" id="9768187at2"/>
<keyword evidence="18" id="KW-1185">Reference proteome</keyword>
<feature type="transmembrane region" description="Helical" evidence="16">
    <location>
        <begin position="48"/>
        <end position="66"/>
    </location>
</feature>
<comment type="similarity">
    <text evidence="11">Belongs to the SEDS family. FtsW subfamily.</text>
</comment>
<dbReference type="STRING" id="1303921.BSEPE_0954"/>
<reference evidence="17 18" key="1">
    <citation type="journal article" date="2000" name="Mar. Ecol. Prog. Ser.">
        <title>Phylogenetic characterization of endosymbionts in three hydrothermal vent mussels: influence on host distributions.</title>
        <authorList>
            <person name="Fujiwara Y."/>
            <person name="Takai K."/>
            <person name="Uematsu K."/>
            <person name="Tsuchida S."/>
            <person name="Hunt J.C."/>
            <person name="Hashimoto J."/>
        </authorList>
    </citation>
    <scope>NUCLEOTIDE SEQUENCE [LARGE SCALE GENOMIC DNA]</scope>
    <source>
        <strain evidence="17 18">Myojin Knoll</strain>
    </source>
</reference>
<dbReference type="GO" id="GO:0015648">
    <property type="term" value="F:lipid-linked peptidoglycan transporter activity"/>
    <property type="evidence" value="ECO:0007669"/>
    <property type="project" value="TreeGrafter"/>
</dbReference>
<evidence type="ECO:0000256" key="13">
    <source>
        <dbReference type="ARBA" id="ARBA00041418"/>
    </source>
</evidence>
<dbReference type="EMBL" id="AP013042">
    <property type="protein sequence ID" value="BAS67945.1"/>
    <property type="molecule type" value="Genomic_DNA"/>
</dbReference>
<dbReference type="GO" id="GO:0005886">
    <property type="term" value="C:plasma membrane"/>
    <property type="evidence" value="ECO:0007669"/>
    <property type="project" value="TreeGrafter"/>
</dbReference>
<dbReference type="GO" id="GO:0008360">
    <property type="term" value="P:regulation of cell shape"/>
    <property type="evidence" value="ECO:0007669"/>
    <property type="project" value="UniProtKB-KW"/>
</dbReference>
<keyword evidence="2" id="KW-0328">Glycosyltransferase</keyword>
<dbReference type="PANTHER" id="PTHR30474:SF2">
    <property type="entry name" value="PEPTIDOGLYCAN GLYCOSYLTRANSFERASE FTSW-RELATED"/>
    <property type="match status" value="1"/>
</dbReference>
<keyword evidence="8 16" id="KW-0472">Membrane</keyword>
<evidence type="ECO:0000256" key="10">
    <source>
        <dbReference type="ARBA" id="ARBA00033270"/>
    </source>
</evidence>
<dbReference type="RefSeq" id="WP_066044664.1">
    <property type="nucleotide sequence ID" value="NZ_AP013042.1"/>
</dbReference>
<dbReference type="GO" id="GO:0008955">
    <property type="term" value="F:peptidoglycan glycosyltransferase activity"/>
    <property type="evidence" value="ECO:0007669"/>
    <property type="project" value="UniProtKB-EC"/>
</dbReference>
<dbReference type="AlphaFoldDB" id="A0A0P0USS7"/>